<reference evidence="2 3" key="1">
    <citation type="submission" date="2018-02" db="EMBL/GenBank/DDBJ databases">
        <authorList>
            <person name="Cohen D.B."/>
            <person name="Kent A.D."/>
        </authorList>
    </citation>
    <scope>NUCLEOTIDE SEQUENCE [LARGE SCALE GENOMIC DNA]</scope>
    <source>
        <strain evidence="2 3">ULC007</strain>
    </source>
</reference>
<protein>
    <submittedName>
        <fullName evidence="2">PTPA-CTERM sorting domain-containing protein</fullName>
    </submittedName>
</protein>
<keyword evidence="1" id="KW-0732">Signal</keyword>
<gene>
    <name evidence="2" type="ORF">C7B65_08745</name>
</gene>
<evidence type="ECO:0000313" key="2">
    <source>
        <dbReference type="EMBL" id="PSB20131.1"/>
    </source>
</evidence>
<feature type="signal peptide" evidence="1">
    <location>
        <begin position="1"/>
        <end position="30"/>
    </location>
</feature>
<dbReference type="EMBL" id="PVWG01000007">
    <property type="protein sequence ID" value="PSB20131.1"/>
    <property type="molecule type" value="Genomic_DNA"/>
</dbReference>
<dbReference type="NCBIfam" id="NF033465">
    <property type="entry name" value="PTPA-CTERM"/>
    <property type="match status" value="1"/>
</dbReference>
<reference evidence="2 3" key="2">
    <citation type="submission" date="2018-03" db="EMBL/GenBank/DDBJ databases">
        <title>The ancient ancestry and fast evolution of plastids.</title>
        <authorList>
            <person name="Moore K.R."/>
            <person name="Magnabosco C."/>
            <person name="Momper L."/>
            <person name="Gold D.A."/>
            <person name="Bosak T."/>
            <person name="Fournier G.P."/>
        </authorList>
    </citation>
    <scope>NUCLEOTIDE SEQUENCE [LARGE SCALE GENOMIC DNA]</scope>
    <source>
        <strain evidence="2 3">ULC007</strain>
    </source>
</reference>
<dbReference type="Proteomes" id="UP000238634">
    <property type="component" value="Unassembled WGS sequence"/>
</dbReference>
<evidence type="ECO:0000313" key="3">
    <source>
        <dbReference type="Proteomes" id="UP000238634"/>
    </source>
</evidence>
<feature type="chain" id="PRO_5015736058" evidence="1">
    <location>
        <begin position="31"/>
        <end position="233"/>
    </location>
</feature>
<name>A0A2T1DI73_9CYAN</name>
<accession>A0A2T1DI73</accession>
<proteinExistence type="predicted"/>
<keyword evidence="3" id="KW-1185">Reference proteome</keyword>
<sequence>MFSLKQFSLSVSTIAATVTISAVFSTAAQAAIVGGQVTGTWQYDYDGAGGLSVGDAFTADYTYDSDSVTTTDYSNSYDYTRYLVDSVPLLSLVLNSGTVSHAFDLSNPSSFSNLQRYDVQYNPDYYSQYSYTQDNIQAYDSSALSQNSFYAYNYLGQDYSGNPFSASFAQFYSYDNSAGTYPAYAYTYGDVAFSGSSPATPVPTPALLPGLVSLGLGVLRKRKAQAVLEAQKA</sequence>
<evidence type="ECO:0000256" key="1">
    <source>
        <dbReference type="SAM" id="SignalP"/>
    </source>
</evidence>
<organism evidence="2 3">
    <name type="scientific">Phormidesmis priestleyi ULC007</name>
    <dbReference type="NCBI Taxonomy" id="1920490"/>
    <lineage>
        <taxon>Bacteria</taxon>
        <taxon>Bacillati</taxon>
        <taxon>Cyanobacteriota</taxon>
        <taxon>Cyanophyceae</taxon>
        <taxon>Leptolyngbyales</taxon>
        <taxon>Leptolyngbyaceae</taxon>
        <taxon>Phormidesmis</taxon>
    </lineage>
</organism>
<comment type="caution">
    <text evidence="2">The sequence shown here is derived from an EMBL/GenBank/DDBJ whole genome shotgun (WGS) entry which is preliminary data.</text>
</comment>
<dbReference type="AlphaFoldDB" id="A0A2T1DI73"/>
<dbReference type="RefSeq" id="WP_073070806.1">
    <property type="nucleotide sequence ID" value="NZ_MPPI01000009.1"/>
</dbReference>